<gene>
    <name evidence="2" type="ORF">C8R41DRAFT_921286</name>
</gene>
<evidence type="ECO:0000313" key="3">
    <source>
        <dbReference type="Proteomes" id="UP001150217"/>
    </source>
</evidence>
<comment type="caution">
    <text evidence="2">The sequence shown here is derived from an EMBL/GenBank/DDBJ whole genome shotgun (WGS) entry which is preliminary data.</text>
</comment>
<evidence type="ECO:0000313" key="2">
    <source>
        <dbReference type="EMBL" id="KAJ4486414.1"/>
    </source>
</evidence>
<dbReference type="Proteomes" id="UP001150217">
    <property type="component" value="Unassembled WGS sequence"/>
</dbReference>
<sequence length="173" mass="19735">MSNIIIRLYRCVATKIFDVQYSIQGYHEDYRDTKELEKHGTAATQCAHLIPESTYFRLSKDKKTAPVLAVLERFGYNIDSLNGPKIHSLHNVMSLIPSVHDFFDQLLWFEATIQHFSLSMSCAKVAHLSGAGEYIDRVQKYFDRLEVLAEDGGSSDVIFHALHHLAWVHVVEA</sequence>
<feature type="domain" description="HNH nuclease" evidence="1">
    <location>
        <begin position="29"/>
        <end position="108"/>
    </location>
</feature>
<name>A0ABQ8VF44_9AGAR</name>
<proteinExistence type="predicted"/>
<dbReference type="Pfam" id="PF13391">
    <property type="entry name" value="HNH_2"/>
    <property type="match status" value="1"/>
</dbReference>
<accession>A0ABQ8VF44</accession>
<organism evidence="2 3">
    <name type="scientific">Lentinula lateritia</name>
    <dbReference type="NCBI Taxonomy" id="40482"/>
    <lineage>
        <taxon>Eukaryota</taxon>
        <taxon>Fungi</taxon>
        <taxon>Dikarya</taxon>
        <taxon>Basidiomycota</taxon>
        <taxon>Agaricomycotina</taxon>
        <taxon>Agaricomycetes</taxon>
        <taxon>Agaricomycetidae</taxon>
        <taxon>Agaricales</taxon>
        <taxon>Marasmiineae</taxon>
        <taxon>Omphalotaceae</taxon>
        <taxon>Lentinula</taxon>
    </lineage>
</organism>
<dbReference type="EMBL" id="JANVFT010000050">
    <property type="protein sequence ID" value="KAJ4486414.1"/>
    <property type="molecule type" value="Genomic_DNA"/>
</dbReference>
<protein>
    <recommendedName>
        <fullName evidence="1">HNH nuclease domain-containing protein</fullName>
    </recommendedName>
</protein>
<dbReference type="InterPro" id="IPR003615">
    <property type="entry name" value="HNH_nuc"/>
</dbReference>
<reference evidence="2" key="1">
    <citation type="submission" date="2022-08" db="EMBL/GenBank/DDBJ databases">
        <title>A Global Phylogenomic Analysis of the Shiitake Genus Lentinula.</title>
        <authorList>
            <consortium name="DOE Joint Genome Institute"/>
            <person name="Sierra-Patev S."/>
            <person name="Min B."/>
            <person name="Naranjo-Ortiz M."/>
            <person name="Looney B."/>
            <person name="Konkel Z."/>
            <person name="Slot J.C."/>
            <person name="Sakamoto Y."/>
            <person name="Steenwyk J.L."/>
            <person name="Rokas A."/>
            <person name="Carro J."/>
            <person name="Camarero S."/>
            <person name="Ferreira P."/>
            <person name="Molpeceres G."/>
            <person name="Ruiz-Duenas F.J."/>
            <person name="Serrano A."/>
            <person name="Henrissat B."/>
            <person name="Drula E."/>
            <person name="Hughes K.W."/>
            <person name="Mata J.L."/>
            <person name="Ishikawa N.K."/>
            <person name="Vargas-Isla R."/>
            <person name="Ushijima S."/>
            <person name="Smith C.A."/>
            <person name="Ahrendt S."/>
            <person name="Andreopoulos W."/>
            <person name="He G."/>
            <person name="Labutti K."/>
            <person name="Lipzen A."/>
            <person name="Ng V."/>
            <person name="Riley R."/>
            <person name="Sandor L."/>
            <person name="Barry K."/>
            <person name="Martinez A.T."/>
            <person name="Xiao Y."/>
            <person name="Gibbons J.G."/>
            <person name="Terashima K."/>
            <person name="Grigoriev I.V."/>
            <person name="Hibbett D.S."/>
        </authorList>
    </citation>
    <scope>NUCLEOTIDE SEQUENCE</scope>
    <source>
        <strain evidence="2">RHP3577 ss4</strain>
    </source>
</reference>
<keyword evidence="3" id="KW-1185">Reference proteome</keyword>
<evidence type="ECO:0000259" key="1">
    <source>
        <dbReference type="Pfam" id="PF13391"/>
    </source>
</evidence>